<dbReference type="PANTHER" id="PTHR36833:SF1">
    <property type="entry name" value="INTEGRAL MEMBRANE TRANSPORT PROTEIN"/>
    <property type="match status" value="1"/>
</dbReference>
<dbReference type="RefSeq" id="WP_236344372.1">
    <property type="nucleotide sequence ID" value="NZ_CAKMMF010000025.1"/>
</dbReference>
<organism evidence="2 3">
    <name type="scientific">Paenibacillus plantiphilus</name>
    <dbReference type="NCBI Taxonomy" id="2905650"/>
    <lineage>
        <taxon>Bacteria</taxon>
        <taxon>Bacillati</taxon>
        <taxon>Bacillota</taxon>
        <taxon>Bacilli</taxon>
        <taxon>Bacillales</taxon>
        <taxon>Paenibacillaceae</taxon>
        <taxon>Paenibacillus</taxon>
    </lineage>
</organism>
<evidence type="ECO:0008006" key="4">
    <source>
        <dbReference type="Google" id="ProtNLM"/>
    </source>
</evidence>
<comment type="caution">
    <text evidence="2">The sequence shown here is derived from an EMBL/GenBank/DDBJ whole genome shotgun (WGS) entry which is preliminary data.</text>
</comment>
<feature type="transmembrane region" description="Helical" evidence="1">
    <location>
        <begin position="64"/>
        <end position="82"/>
    </location>
</feature>
<gene>
    <name evidence="2" type="ORF">PAECIP111893_04032</name>
</gene>
<feature type="transmembrane region" description="Helical" evidence="1">
    <location>
        <begin position="119"/>
        <end position="141"/>
    </location>
</feature>
<keyword evidence="1" id="KW-1133">Transmembrane helix</keyword>
<sequence>MPNPFRLYGRFLRTYMKTQLEYRFSFFGDIFVNMMTFVTLYLSFWVLFNTFPTMNGWNYWEVVFLYNLNLLTYAISSLFFWGPMKQLEHLVRSGEFDQFLVRPLGPLKLLVFRQFQHTFIGHIIVAGTVMVLCTIQLQIHWTAGNIAFLLLCVLGGTLIQAGIIIAAASSAFWVVRSGTVVDISIYAIRNFINYPISIYGRSIQLLLTFAIPYAFVNYYPAAAFFGKDHAGSSELSNLYSYSSLAVGAVLFAVAIWIFRRGVMRYDSAGS</sequence>
<dbReference type="EMBL" id="CAKMMF010000025">
    <property type="protein sequence ID" value="CAH1215805.1"/>
    <property type="molecule type" value="Genomic_DNA"/>
</dbReference>
<name>A0ABM9CKW9_9BACL</name>
<accession>A0ABM9CKW9</accession>
<feature type="transmembrane region" description="Helical" evidence="1">
    <location>
        <begin position="196"/>
        <end position="218"/>
    </location>
</feature>
<feature type="transmembrane region" description="Helical" evidence="1">
    <location>
        <begin position="20"/>
        <end position="44"/>
    </location>
</feature>
<dbReference type="PANTHER" id="PTHR36833">
    <property type="entry name" value="SLR0610 PROTEIN-RELATED"/>
    <property type="match status" value="1"/>
</dbReference>
<dbReference type="Pfam" id="PF06182">
    <property type="entry name" value="ABC2_membrane_6"/>
    <property type="match status" value="1"/>
</dbReference>
<keyword evidence="1" id="KW-0472">Membrane</keyword>
<protein>
    <recommendedName>
        <fullName evidence="4">ABC transporter permease</fullName>
    </recommendedName>
</protein>
<keyword evidence="3" id="KW-1185">Reference proteome</keyword>
<keyword evidence="1" id="KW-0812">Transmembrane</keyword>
<proteinExistence type="predicted"/>
<evidence type="ECO:0000256" key="1">
    <source>
        <dbReference type="SAM" id="Phobius"/>
    </source>
</evidence>
<evidence type="ECO:0000313" key="3">
    <source>
        <dbReference type="Proteomes" id="UP000838686"/>
    </source>
</evidence>
<dbReference type="Proteomes" id="UP000838686">
    <property type="component" value="Unassembled WGS sequence"/>
</dbReference>
<reference evidence="2" key="1">
    <citation type="submission" date="2022-01" db="EMBL/GenBank/DDBJ databases">
        <authorList>
            <person name="Criscuolo A."/>
        </authorList>
    </citation>
    <scope>NUCLEOTIDE SEQUENCE</scope>
    <source>
        <strain evidence="2">CIP111893</strain>
    </source>
</reference>
<dbReference type="InterPro" id="IPR010390">
    <property type="entry name" value="ABC-2_transporter-like"/>
</dbReference>
<feature type="transmembrane region" description="Helical" evidence="1">
    <location>
        <begin position="147"/>
        <end position="175"/>
    </location>
</feature>
<evidence type="ECO:0000313" key="2">
    <source>
        <dbReference type="EMBL" id="CAH1215805.1"/>
    </source>
</evidence>
<feature type="transmembrane region" description="Helical" evidence="1">
    <location>
        <begin position="238"/>
        <end position="258"/>
    </location>
</feature>